<sequence>VTTIFCIGIYWSCKRLAAVLRLREQQATELLYDRADRLVAPVLSSRFAALGGLFVKLGQWLSSVTYGVPLAWQKHMKRLQDSAARDTEAHVRALLQAEFGRPIEQLFQEFTMEPLASASIAQVHAAVMHSGQKVAVKIQHEGIDELMRSDLVVLKRILGFCCWLGGPTWEANRRLMDSWMNEMLSELDFCQEVANLSQVRKGLAAAGLDVIVPSELEGMRETSDAKFKVTAQPFDCGIPPLHLLDTCLVHPAALAHHGRISLDMAATVDISGQTRTRLGNFQHLLLALCFPYRMLQVRVHKAQLRSGFPDVAVGKLRPVVDVWELLRETGLRQRLTIWNGQDWKDYQVFPRRVRAMDAEAAVVQLLPASVPRLLREVPGTWQIFSAWVFSLTSFGVAISKPHLIEAWSRDEGILRASYGPLPHQQLMLFGGGPGAVTSEPRPLVVFVHGGSWSHSRFWMYKLLGRRLESAGFAVAVVGYGQYPRSNIPDMVADLSLALSWLGAQSSALGISGGRPVLLGHSSGGHLCALAALLGKEGHSLAGVATMGSPMDIADHYDWEKQRGVEDMSALFPAFGGELGFAPLSPTQILLQKQRPSSALQLRTESTPSGLNAPSRCAFFVGHGLADWTVPPTSAERFAAAAQLGGAEVELHLWPGLGHFDVLAELMGLGRGSSEAQAAAQEVQDFLSRCLVSEIPSDADAKNL</sequence>
<dbReference type="Pfam" id="PF03109">
    <property type="entry name" value="ABC1"/>
    <property type="match status" value="1"/>
</dbReference>
<dbReference type="EMBL" id="CAJNNW010016778">
    <property type="protein sequence ID" value="CAE8659734.1"/>
    <property type="molecule type" value="Genomic_DNA"/>
</dbReference>
<dbReference type="InterPro" id="IPR029058">
    <property type="entry name" value="AB_hydrolase_fold"/>
</dbReference>
<reference evidence="3" key="1">
    <citation type="submission" date="2021-02" db="EMBL/GenBank/DDBJ databases">
        <authorList>
            <person name="Dougan E. K."/>
            <person name="Rhodes N."/>
            <person name="Thang M."/>
            <person name="Chan C."/>
        </authorList>
    </citation>
    <scope>NUCLEOTIDE SEQUENCE</scope>
</reference>
<organism evidence="3 4">
    <name type="scientific">Polarella glacialis</name>
    <name type="common">Dinoflagellate</name>
    <dbReference type="NCBI Taxonomy" id="89957"/>
    <lineage>
        <taxon>Eukaryota</taxon>
        <taxon>Sar</taxon>
        <taxon>Alveolata</taxon>
        <taxon>Dinophyceae</taxon>
        <taxon>Suessiales</taxon>
        <taxon>Suessiaceae</taxon>
        <taxon>Polarella</taxon>
    </lineage>
</organism>
<dbReference type="InterPro" id="IPR011009">
    <property type="entry name" value="Kinase-like_dom_sf"/>
</dbReference>
<dbReference type="Gene3D" id="3.40.50.1820">
    <property type="entry name" value="alpha/beta hydrolase"/>
    <property type="match status" value="1"/>
</dbReference>
<dbReference type="SUPFAM" id="SSF53474">
    <property type="entry name" value="alpha/beta-Hydrolases"/>
    <property type="match status" value="1"/>
</dbReference>
<protein>
    <recommendedName>
        <fullName evidence="5">ABC1 atypical kinase-like domain-containing protein</fullName>
    </recommendedName>
</protein>
<evidence type="ECO:0000259" key="1">
    <source>
        <dbReference type="Pfam" id="PF03109"/>
    </source>
</evidence>
<feature type="non-terminal residue" evidence="3">
    <location>
        <position position="703"/>
    </location>
</feature>
<dbReference type="Proteomes" id="UP000626109">
    <property type="component" value="Unassembled WGS sequence"/>
</dbReference>
<dbReference type="AlphaFoldDB" id="A0A813IWX0"/>
<dbReference type="SUPFAM" id="SSF56112">
    <property type="entry name" value="Protein kinase-like (PK-like)"/>
    <property type="match status" value="1"/>
</dbReference>
<name>A0A813IWX0_POLGL</name>
<evidence type="ECO:0000259" key="2">
    <source>
        <dbReference type="Pfam" id="PF20434"/>
    </source>
</evidence>
<evidence type="ECO:0000313" key="4">
    <source>
        <dbReference type="Proteomes" id="UP000626109"/>
    </source>
</evidence>
<evidence type="ECO:0000313" key="3">
    <source>
        <dbReference type="EMBL" id="CAE8659734.1"/>
    </source>
</evidence>
<gene>
    <name evidence="3" type="ORF">PGLA2088_LOCUS13864</name>
</gene>
<proteinExistence type="predicted"/>
<dbReference type="PANTHER" id="PTHR43173:SF3">
    <property type="entry name" value="ABC1 FAMILY PROTEIN"/>
    <property type="match status" value="1"/>
</dbReference>
<feature type="domain" description="ABC1 atypical kinase-like" evidence="1">
    <location>
        <begin position="78"/>
        <end position="213"/>
    </location>
</feature>
<dbReference type="InterPro" id="IPR004147">
    <property type="entry name" value="ABC1_dom"/>
</dbReference>
<dbReference type="InterPro" id="IPR051130">
    <property type="entry name" value="Mito_struct-func_regulator"/>
</dbReference>
<accession>A0A813IWX0</accession>
<dbReference type="InterPro" id="IPR049492">
    <property type="entry name" value="BD-FAE-like_dom"/>
</dbReference>
<comment type="caution">
    <text evidence="3">The sequence shown here is derived from an EMBL/GenBank/DDBJ whole genome shotgun (WGS) entry which is preliminary data.</text>
</comment>
<dbReference type="Pfam" id="PF20434">
    <property type="entry name" value="BD-FAE"/>
    <property type="match status" value="1"/>
</dbReference>
<feature type="domain" description="BD-FAE-like" evidence="2">
    <location>
        <begin position="437"/>
        <end position="638"/>
    </location>
</feature>
<evidence type="ECO:0008006" key="5">
    <source>
        <dbReference type="Google" id="ProtNLM"/>
    </source>
</evidence>
<dbReference type="PANTHER" id="PTHR43173">
    <property type="entry name" value="ABC1 FAMILY PROTEIN"/>
    <property type="match status" value="1"/>
</dbReference>